<dbReference type="InterPro" id="IPR006311">
    <property type="entry name" value="TAT_signal"/>
</dbReference>
<dbReference type="PANTHER" id="PTHR43818">
    <property type="entry name" value="BCDNA.GH03377"/>
    <property type="match status" value="1"/>
</dbReference>
<dbReference type="KEGG" id="rml:FF011L_13080"/>
<proteinExistence type="predicted"/>
<protein>
    <submittedName>
        <fullName evidence="3">Putative oxidoreductase YdgJ</fullName>
        <ecNumber evidence="3">1.-.-.-</ecNumber>
    </submittedName>
</protein>
<reference evidence="3 4" key="1">
    <citation type="submission" date="2019-02" db="EMBL/GenBank/DDBJ databases">
        <title>Deep-cultivation of Planctomycetes and their phenomic and genomic characterization uncovers novel biology.</title>
        <authorList>
            <person name="Wiegand S."/>
            <person name="Jogler M."/>
            <person name="Boedeker C."/>
            <person name="Pinto D."/>
            <person name="Vollmers J."/>
            <person name="Rivas-Marin E."/>
            <person name="Kohn T."/>
            <person name="Peeters S.H."/>
            <person name="Heuer A."/>
            <person name="Rast P."/>
            <person name="Oberbeckmann S."/>
            <person name="Bunk B."/>
            <person name="Jeske O."/>
            <person name="Meyerdierks A."/>
            <person name="Storesund J.E."/>
            <person name="Kallscheuer N."/>
            <person name="Luecker S."/>
            <person name="Lage O.M."/>
            <person name="Pohl T."/>
            <person name="Merkel B.J."/>
            <person name="Hornburger P."/>
            <person name="Mueller R.-W."/>
            <person name="Bruemmer F."/>
            <person name="Labrenz M."/>
            <person name="Spormann A.M."/>
            <person name="Op den Camp H."/>
            <person name="Overmann J."/>
            <person name="Amann R."/>
            <person name="Jetten M.S.M."/>
            <person name="Mascher T."/>
            <person name="Medema M.H."/>
            <person name="Devos D.P."/>
            <person name="Kaster A.-K."/>
            <person name="Ovreas L."/>
            <person name="Rohde M."/>
            <person name="Galperin M.Y."/>
            <person name="Jogler C."/>
        </authorList>
    </citation>
    <scope>NUCLEOTIDE SEQUENCE [LARGE SCALE GENOMIC DNA]</scope>
    <source>
        <strain evidence="3 4">FF011L</strain>
    </source>
</reference>
<dbReference type="InterPro" id="IPR000683">
    <property type="entry name" value="Gfo/Idh/MocA-like_OxRdtase_N"/>
</dbReference>
<dbReference type="RefSeq" id="WP_246109768.1">
    <property type="nucleotide sequence ID" value="NZ_CP036262.1"/>
</dbReference>
<feature type="domain" description="Gfo/Idh/MocA-like oxidoreductase N-terminal" evidence="1">
    <location>
        <begin position="41"/>
        <end position="156"/>
    </location>
</feature>
<dbReference type="PANTHER" id="PTHR43818:SF10">
    <property type="entry name" value="NADH-DEPENDENT DEHYDROGENASE-RELATED"/>
    <property type="match status" value="1"/>
</dbReference>
<dbReference type="Proteomes" id="UP000320672">
    <property type="component" value="Chromosome"/>
</dbReference>
<dbReference type="InterPro" id="IPR043906">
    <property type="entry name" value="Gfo/Idh/MocA_OxRdtase_bact_C"/>
</dbReference>
<evidence type="ECO:0000259" key="2">
    <source>
        <dbReference type="Pfam" id="PF19051"/>
    </source>
</evidence>
<dbReference type="AlphaFoldDB" id="A0A517MCF9"/>
<dbReference type="Pfam" id="PF19051">
    <property type="entry name" value="GFO_IDH_MocA_C2"/>
    <property type="match status" value="1"/>
</dbReference>
<keyword evidence="4" id="KW-1185">Reference proteome</keyword>
<feature type="domain" description="Gfo/Idh/MocA-like oxidoreductase bacterial type C-terminal" evidence="2">
    <location>
        <begin position="202"/>
        <end position="437"/>
    </location>
</feature>
<evidence type="ECO:0000259" key="1">
    <source>
        <dbReference type="Pfam" id="PF01408"/>
    </source>
</evidence>
<evidence type="ECO:0000313" key="4">
    <source>
        <dbReference type="Proteomes" id="UP000320672"/>
    </source>
</evidence>
<keyword evidence="3" id="KW-0560">Oxidoreductase</keyword>
<dbReference type="GO" id="GO:0016491">
    <property type="term" value="F:oxidoreductase activity"/>
    <property type="evidence" value="ECO:0007669"/>
    <property type="project" value="UniProtKB-KW"/>
</dbReference>
<dbReference type="EC" id="1.-.-.-" evidence="3"/>
<evidence type="ECO:0000313" key="3">
    <source>
        <dbReference type="EMBL" id="QDS92561.1"/>
    </source>
</evidence>
<dbReference type="Pfam" id="PF01408">
    <property type="entry name" value="GFO_IDH_MocA"/>
    <property type="match status" value="1"/>
</dbReference>
<dbReference type="SUPFAM" id="SSF51735">
    <property type="entry name" value="NAD(P)-binding Rossmann-fold domains"/>
    <property type="match status" value="1"/>
</dbReference>
<dbReference type="GO" id="GO:0000166">
    <property type="term" value="F:nucleotide binding"/>
    <property type="evidence" value="ECO:0007669"/>
    <property type="project" value="InterPro"/>
</dbReference>
<dbReference type="SUPFAM" id="SSF55347">
    <property type="entry name" value="Glyceraldehyde-3-phosphate dehydrogenase-like, C-terminal domain"/>
    <property type="match status" value="1"/>
</dbReference>
<dbReference type="InterPro" id="IPR036291">
    <property type="entry name" value="NAD(P)-bd_dom_sf"/>
</dbReference>
<organism evidence="3 4">
    <name type="scientific">Roseimaritima multifibrata</name>
    <dbReference type="NCBI Taxonomy" id="1930274"/>
    <lineage>
        <taxon>Bacteria</taxon>
        <taxon>Pseudomonadati</taxon>
        <taxon>Planctomycetota</taxon>
        <taxon>Planctomycetia</taxon>
        <taxon>Pirellulales</taxon>
        <taxon>Pirellulaceae</taxon>
        <taxon>Roseimaritima</taxon>
    </lineage>
</organism>
<dbReference type="Gene3D" id="3.40.50.720">
    <property type="entry name" value="NAD(P)-binding Rossmann-like Domain"/>
    <property type="match status" value="1"/>
</dbReference>
<sequence length="440" mass="48584">MNRKINRRNALLTSMAAGALMVHGGAGRRLSAAESPNEKLNLACIGVGGRGAANVSGVKSQNMVAFVDVDAKRAGKTFESFPNVQQLTDYRKLFDQFGSKLDGVVISTPDHTHFHPAYAAMQLGINVYLEKPLAHNVWETRTLTELARSKGLATQLGSQRHAMSNMHRVVEWVQSGAIGEVQEVHSWVGGSRGMPDFPTDNPPVPPELNYDLWRGPVLNPPRPYHPTICPYGWRFWWDFGTGETGNWGCHILDIPYWSLQLTKPTRIKASGPEPDAERTPKAMHVEYQFPAIDDHATLGKRGAVKLHWYHGTPPILKEKGLDASGNNTLMIGSKGMLLCGFSKRQLLPEDQFADYKSPDEFIPDSPGFHNEWLNACRGGEAATCNFDYSGPMAETVLLGNVAYRAGNFDWDAEALSTGDNQAAQALIKEAYRPGWEIEQS</sequence>
<dbReference type="Gene3D" id="3.30.360.10">
    <property type="entry name" value="Dihydrodipicolinate Reductase, domain 2"/>
    <property type="match status" value="1"/>
</dbReference>
<dbReference type="PROSITE" id="PS51318">
    <property type="entry name" value="TAT"/>
    <property type="match status" value="1"/>
</dbReference>
<dbReference type="EMBL" id="CP036262">
    <property type="protein sequence ID" value="QDS92561.1"/>
    <property type="molecule type" value="Genomic_DNA"/>
</dbReference>
<accession>A0A517MCF9</accession>
<dbReference type="InterPro" id="IPR050463">
    <property type="entry name" value="Gfo/Idh/MocA_oxidrdct_glycsds"/>
</dbReference>
<gene>
    <name evidence="3" type="primary">ydgJ</name>
    <name evidence="3" type="ORF">FF011L_13080</name>
</gene>
<name>A0A517MCF9_9BACT</name>